<reference evidence="3" key="1">
    <citation type="submission" date="2025-08" db="UniProtKB">
        <authorList>
            <consortium name="RefSeq"/>
        </authorList>
    </citation>
    <scope>IDENTIFICATION</scope>
    <source>
        <tissue evidence="3">Thorax and Abdomen</tissue>
    </source>
</reference>
<organism evidence="3">
    <name type="scientific">Neodiprion lecontei</name>
    <name type="common">Redheaded pine sawfly</name>
    <dbReference type="NCBI Taxonomy" id="441921"/>
    <lineage>
        <taxon>Eukaryota</taxon>
        <taxon>Metazoa</taxon>
        <taxon>Ecdysozoa</taxon>
        <taxon>Arthropoda</taxon>
        <taxon>Hexapoda</taxon>
        <taxon>Insecta</taxon>
        <taxon>Pterygota</taxon>
        <taxon>Neoptera</taxon>
        <taxon>Endopterygota</taxon>
        <taxon>Hymenoptera</taxon>
        <taxon>Tenthredinoidea</taxon>
        <taxon>Diprionidae</taxon>
        <taxon>Diprioninae</taxon>
        <taxon>Neodiprion</taxon>
    </lineage>
</organism>
<protein>
    <submittedName>
        <fullName evidence="3">Uncharacterized protein LOC107223874 isoform X1</fullName>
    </submittedName>
</protein>
<accession>A0A6J0BWA3</accession>
<keyword evidence="2" id="KW-1185">Reference proteome</keyword>
<dbReference type="FunCoup" id="A0A6J0BWA3">
    <property type="interactions" value="25"/>
</dbReference>
<gene>
    <name evidence="3" type="primary">LOC107223874</name>
</gene>
<sequence length="215" mass="23724">MEKVQHLWNIVKFLSDYSGTKVTRLQSYYVWRCRQLSSAIELPSKIFGPGEMCSHCGALWAKVEHRVRLQSGTVSGKSVKKIIRKRALGAETKKLGRYKDTLLKKALKNTGNKAVIRCSICSENTKLSFAKPGMPKPTVTVDKGKGNDTKVGKKRKKRTKDKSAGLILGGVNACDKTPIAAKAKATTLRKLGSMMSKNLTPCKKSSLHDFIVELS</sequence>
<dbReference type="InParanoid" id="A0A6J0BWA3"/>
<dbReference type="Pfam" id="PF15719">
    <property type="entry name" value="Rmp24-like"/>
    <property type="match status" value="1"/>
</dbReference>
<dbReference type="KEGG" id="nlo:107223874"/>
<evidence type="ECO:0000256" key="1">
    <source>
        <dbReference type="SAM" id="MobiDB-lite"/>
    </source>
</evidence>
<name>A0A6J0BWA3_NEOLC</name>
<evidence type="ECO:0000313" key="2">
    <source>
        <dbReference type="Proteomes" id="UP000829291"/>
    </source>
</evidence>
<feature type="region of interest" description="Disordered" evidence="1">
    <location>
        <begin position="134"/>
        <end position="161"/>
    </location>
</feature>
<dbReference type="RefSeq" id="XP_015519191.2">
    <property type="nucleotide sequence ID" value="XM_015663705.2"/>
</dbReference>
<proteinExistence type="predicted"/>
<dbReference type="OrthoDB" id="8190480at2759"/>
<dbReference type="InterPro" id="IPR029779">
    <property type="entry name" value="Rmp24-like"/>
</dbReference>
<feature type="compositionally biased region" description="Basic and acidic residues" evidence="1">
    <location>
        <begin position="142"/>
        <end position="151"/>
    </location>
</feature>
<dbReference type="Proteomes" id="UP000829291">
    <property type="component" value="Chromosome 3"/>
</dbReference>
<evidence type="ECO:0000313" key="3">
    <source>
        <dbReference type="RefSeq" id="XP_015519191.2"/>
    </source>
</evidence>
<dbReference type="GeneID" id="107223874"/>